<sequence length="99" mass="11226">MSLTPALENDGKSSFKFTVLIETPSKPFNEWTFLKVCKFYGLSDDPNPSIDVYSVFSCSCADTKDEKYKKASRKLFVKLETRAAITPMRPQKASIYIVD</sequence>
<dbReference type="Proteomes" id="UP000232688">
    <property type="component" value="Unassembled WGS sequence"/>
</dbReference>
<dbReference type="EMBL" id="LLXH01001278">
    <property type="protein sequence ID" value="PKC59705.1"/>
    <property type="molecule type" value="Genomic_DNA"/>
</dbReference>
<gene>
    <name evidence="1" type="ORF">RhiirA1_469065</name>
</gene>
<protein>
    <submittedName>
        <fullName evidence="1">Uncharacterized protein</fullName>
    </submittedName>
</protein>
<dbReference type="VEuPathDB" id="FungiDB:FUN_008726"/>
<reference evidence="1 2" key="2">
    <citation type="submission" date="2017-10" db="EMBL/GenBank/DDBJ databases">
        <title>Genome analyses suggest a sexual origin of heterokaryosis in a supposedly ancient asexual fungus.</title>
        <authorList>
            <person name="Corradi N."/>
            <person name="Sedzielewska K."/>
            <person name="Noel J."/>
            <person name="Charron P."/>
            <person name="Farinelli L."/>
            <person name="Marton T."/>
            <person name="Kruger M."/>
            <person name="Pelin A."/>
            <person name="Brachmann A."/>
            <person name="Corradi N."/>
        </authorList>
    </citation>
    <scope>NUCLEOTIDE SEQUENCE [LARGE SCALE GENOMIC DNA]</scope>
    <source>
        <strain evidence="1 2">A1</strain>
    </source>
</reference>
<evidence type="ECO:0000313" key="1">
    <source>
        <dbReference type="EMBL" id="PKC59705.1"/>
    </source>
</evidence>
<organism evidence="1 2">
    <name type="scientific">Rhizophagus irregularis</name>
    <dbReference type="NCBI Taxonomy" id="588596"/>
    <lineage>
        <taxon>Eukaryota</taxon>
        <taxon>Fungi</taxon>
        <taxon>Fungi incertae sedis</taxon>
        <taxon>Mucoromycota</taxon>
        <taxon>Glomeromycotina</taxon>
        <taxon>Glomeromycetes</taxon>
        <taxon>Glomerales</taxon>
        <taxon>Glomeraceae</taxon>
        <taxon>Rhizophagus</taxon>
    </lineage>
</organism>
<evidence type="ECO:0000313" key="2">
    <source>
        <dbReference type="Proteomes" id="UP000232688"/>
    </source>
</evidence>
<dbReference type="VEuPathDB" id="FungiDB:RhiirA1_469065"/>
<reference evidence="1 2" key="1">
    <citation type="submission" date="2017-10" db="EMBL/GenBank/DDBJ databases">
        <title>Extensive intraspecific genome diversity in a model arbuscular mycorrhizal fungus.</title>
        <authorList>
            <person name="Chen E.C.H."/>
            <person name="Morin E."/>
            <person name="Baudet D."/>
            <person name="Noel J."/>
            <person name="Ndikumana S."/>
            <person name="Charron P."/>
            <person name="St-Onge C."/>
            <person name="Giorgi J."/>
            <person name="Grigoriev I.V."/>
            <person name="Roux C."/>
            <person name="Martin F.M."/>
            <person name="Corradi N."/>
        </authorList>
    </citation>
    <scope>NUCLEOTIDE SEQUENCE [LARGE SCALE GENOMIC DNA]</scope>
    <source>
        <strain evidence="1 2">A1</strain>
    </source>
</reference>
<proteinExistence type="predicted"/>
<dbReference type="VEuPathDB" id="FungiDB:RhiirFUN_012270"/>
<dbReference type="AlphaFoldDB" id="A0A2N0R8V5"/>
<comment type="caution">
    <text evidence="1">The sequence shown here is derived from an EMBL/GenBank/DDBJ whole genome shotgun (WGS) entry which is preliminary data.</text>
</comment>
<accession>A0A2N0R8V5</accession>
<name>A0A2N0R8V5_9GLOM</name>